<gene>
    <name evidence="2" type="ORF">TvY486_0011550</name>
</gene>
<evidence type="ECO:0000313" key="3">
    <source>
        <dbReference type="Proteomes" id="UP000009027"/>
    </source>
</evidence>
<dbReference type="Proteomes" id="UP000009027">
    <property type="component" value="Unassembled WGS sequence"/>
</dbReference>
<dbReference type="EMBL" id="CAEX01001231">
    <property type="protein sequence ID" value="CCD18465.1"/>
    <property type="molecule type" value="Genomic_DNA"/>
</dbReference>
<protein>
    <submittedName>
        <fullName evidence="2">Uncharacterized protein</fullName>
    </submittedName>
</protein>
<reference evidence="2 3" key="1">
    <citation type="journal article" date="2012" name="Proc. Natl. Acad. Sci. U.S.A.">
        <title>Antigenic diversity is generated by distinct evolutionary mechanisms in African trypanosome species.</title>
        <authorList>
            <person name="Jackson A.P."/>
            <person name="Berry A."/>
            <person name="Aslett M."/>
            <person name="Allison H.C."/>
            <person name="Burton P."/>
            <person name="Vavrova-Anderson J."/>
            <person name="Brown R."/>
            <person name="Browne H."/>
            <person name="Corton N."/>
            <person name="Hauser H."/>
            <person name="Gamble J."/>
            <person name="Gilderthorp R."/>
            <person name="Marcello L."/>
            <person name="McQuillan J."/>
            <person name="Otto T.D."/>
            <person name="Quail M.A."/>
            <person name="Sanders M.J."/>
            <person name="van Tonder A."/>
            <person name="Ginger M.L."/>
            <person name="Field M.C."/>
            <person name="Barry J.D."/>
            <person name="Hertz-Fowler C."/>
            <person name="Berriman M."/>
        </authorList>
    </citation>
    <scope>NUCLEOTIDE SEQUENCE</scope>
    <source>
        <strain evidence="2 3">Y486</strain>
    </source>
</reference>
<dbReference type="AlphaFoldDB" id="F9WLS1"/>
<dbReference type="VEuPathDB" id="TriTrypDB:TvY486_0011550"/>
<feature type="region of interest" description="Disordered" evidence="1">
    <location>
        <begin position="265"/>
        <end position="299"/>
    </location>
</feature>
<name>F9WLS1_TRYVY</name>
<proteinExistence type="predicted"/>
<accession>F9WLS1</accession>
<evidence type="ECO:0000256" key="1">
    <source>
        <dbReference type="SAM" id="MobiDB-lite"/>
    </source>
</evidence>
<sequence>MIIGDGPRGPRGVEPRKFSDMCGTGNAFGVCSPQKRQLCHVTVNGCGQGVRFDPESAAEDAERLSDDLNGVTRSVTAMSIEESSTTRHLQDASVDTMKALALSFRNAEISPLIERYGPDIQIAAMRALDMFRRSAELLQAYHALKFGVLRQTYQEYFGRWILLPKRKLAKDRYAQPLVDGIGQPMQAMTRVVCNGQEERYNLTHHAPSSNCRGYGTRHNVMADEQISAWRKEGFIKNDCPYNQYISGQGESGNNFIRRKSPIELSNSRNQQCDQAGPRAVANSFPSPRHPAPQGDTLPCTRLPLLTAQIRRRMAKITNN</sequence>
<keyword evidence="3" id="KW-1185">Reference proteome</keyword>
<evidence type="ECO:0000313" key="2">
    <source>
        <dbReference type="EMBL" id="CCD18465.1"/>
    </source>
</evidence>
<organism evidence="2 3">
    <name type="scientific">Trypanosoma vivax (strain Y486)</name>
    <dbReference type="NCBI Taxonomy" id="1055687"/>
    <lineage>
        <taxon>Eukaryota</taxon>
        <taxon>Discoba</taxon>
        <taxon>Euglenozoa</taxon>
        <taxon>Kinetoplastea</taxon>
        <taxon>Metakinetoplastina</taxon>
        <taxon>Trypanosomatida</taxon>
        <taxon>Trypanosomatidae</taxon>
        <taxon>Trypanosoma</taxon>
        <taxon>Duttonella</taxon>
    </lineage>
</organism>